<dbReference type="PANTHER" id="PTHR11444:SF1">
    <property type="entry name" value="FUMARATE HYDRATASE, MITOCHONDRIAL"/>
    <property type="match status" value="1"/>
</dbReference>
<evidence type="ECO:0000313" key="2">
    <source>
        <dbReference type="Proteomes" id="UP000252519"/>
    </source>
</evidence>
<dbReference type="OrthoDB" id="1738025at2759"/>
<accession>A0A368F3Q6</accession>
<dbReference type="GO" id="GO:0006099">
    <property type="term" value="P:tricarboxylic acid cycle"/>
    <property type="evidence" value="ECO:0007669"/>
    <property type="project" value="TreeGrafter"/>
</dbReference>
<reference evidence="1 2" key="1">
    <citation type="submission" date="2014-10" db="EMBL/GenBank/DDBJ databases">
        <title>Draft genome of the hookworm Ancylostoma caninum.</title>
        <authorList>
            <person name="Mitreva M."/>
        </authorList>
    </citation>
    <scope>NUCLEOTIDE SEQUENCE [LARGE SCALE GENOMIC DNA]</scope>
    <source>
        <strain evidence="1 2">Baltimore</strain>
    </source>
</reference>
<dbReference type="EMBL" id="JOJR01006254">
    <property type="protein sequence ID" value="RCN26741.1"/>
    <property type="molecule type" value="Genomic_DNA"/>
</dbReference>
<dbReference type="GO" id="GO:0005739">
    <property type="term" value="C:mitochondrion"/>
    <property type="evidence" value="ECO:0007669"/>
    <property type="project" value="TreeGrafter"/>
</dbReference>
<dbReference type="GO" id="GO:0006108">
    <property type="term" value="P:malate metabolic process"/>
    <property type="evidence" value="ECO:0007669"/>
    <property type="project" value="TreeGrafter"/>
</dbReference>
<comment type="caution">
    <text evidence="1">The sequence shown here is derived from an EMBL/GenBank/DDBJ whole genome shotgun (WGS) entry which is preliminary data.</text>
</comment>
<dbReference type="Proteomes" id="UP000252519">
    <property type="component" value="Unassembled WGS sequence"/>
</dbReference>
<protein>
    <submittedName>
        <fullName evidence="1">Uncharacterized protein</fullName>
    </submittedName>
</protein>
<sequence>MNFKIGGPEERMPIPVVHAFGILKKAAAMVNTEFGLDKKLADAICKAAGESFYLDFEVVDLCHVIPRSRMRTDSSLFSGGYCPVFEADLVCLRRVERELL</sequence>
<proteinExistence type="predicted"/>
<evidence type="ECO:0000313" key="1">
    <source>
        <dbReference type="EMBL" id="RCN26741.1"/>
    </source>
</evidence>
<keyword evidence="2" id="KW-1185">Reference proteome</keyword>
<organism evidence="1 2">
    <name type="scientific">Ancylostoma caninum</name>
    <name type="common">Dog hookworm</name>
    <dbReference type="NCBI Taxonomy" id="29170"/>
    <lineage>
        <taxon>Eukaryota</taxon>
        <taxon>Metazoa</taxon>
        <taxon>Ecdysozoa</taxon>
        <taxon>Nematoda</taxon>
        <taxon>Chromadorea</taxon>
        <taxon>Rhabditida</taxon>
        <taxon>Rhabditina</taxon>
        <taxon>Rhabditomorpha</taxon>
        <taxon>Strongyloidea</taxon>
        <taxon>Ancylostomatidae</taxon>
        <taxon>Ancylostomatinae</taxon>
        <taxon>Ancylostoma</taxon>
    </lineage>
</organism>
<dbReference type="InterPro" id="IPR005677">
    <property type="entry name" value="Fum_hydII"/>
</dbReference>
<dbReference type="GO" id="GO:0004333">
    <property type="term" value="F:fumarate hydratase activity"/>
    <property type="evidence" value="ECO:0007669"/>
    <property type="project" value="InterPro"/>
</dbReference>
<gene>
    <name evidence="1" type="ORF">ANCCAN_27532</name>
</gene>
<dbReference type="InterPro" id="IPR024083">
    <property type="entry name" value="Fumarase/histidase_N"/>
</dbReference>
<name>A0A368F3Q6_ANCCA</name>
<dbReference type="PANTHER" id="PTHR11444">
    <property type="entry name" value="ASPARTATEAMMONIA/ARGININOSUCCINATE/ADENYLOSUCCINATE LYASE"/>
    <property type="match status" value="1"/>
</dbReference>
<dbReference type="STRING" id="29170.A0A368F3Q6"/>
<dbReference type="Gene3D" id="1.10.275.10">
    <property type="entry name" value="Fumarase/aspartase (N-terminal domain)"/>
    <property type="match status" value="1"/>
</dbReference>
<dbReference type="GO" id="GO:0006106">
    <property type="term" value="P:fumarate metabolic process"/>
    <property type="evidence" value="ECO:0007669"/>
    <property type="project" value="InterPro"/>
</dbReference>
<dbReference type="AlphaFoldDB" id="A0A368F3Q6"/>